<accession>A0ABP9EQC0</accession>
<organism evidence="5 6">
    <name type="scientific">Actinomycetospora straminea</name>
    <dbReference type="NCBI Taxonomy" id="663607"/>
    <lineage>
        <taxon>Bacteria</taxon>
        <taxon>Bacillati</taxon>
        <taxon>Actinomycetota</taxon>
        <taxon>Actinomycetes</taxon>
        <taxon>Pseudonocardiales</taxon>
        <taxon>Pseudonocardiaceae</taxon>
        <taxon>Actinomycetospora</taxon>
    </lineage>
</organism>
<reference evidence="6" key="1">
    <citation type="journal article" date="2019" name="Int. J. Syst. Evol. Microbiol.">
        <title>The Global Catalogue of Microorganisms (GCM) 10K type strain sequencing project: providing services to taxonomists for standard genome sequencing and annotation.</title>
        <authorList>
            <consortium name="The Broad Institute Genomics Platform"/>
            <consortium name="The Broad Institute Genome Sequencing Center for Infectious Disease"/>
            <person name="Wu L."/>
            <person name="Ma J."/>
        </authorList>
    </citation>
    <scope>NUCLEOTIDE SEQUENCE [LARGE SCALE GENOMIC DNA]</scope>
    <source>
        <strain evidence="6">JCM 17983</strain>
    </source>
</reference>
<keyword evidence="2" id="KW-0479">Metal-binding</keyword>
<evidence type="ECO:0000313" key="6">
    <source>
        <dbReference type="Proteomes" id="UP001500457"/>
    </source>
</evidence>
<dbReference type="SUPFAM" id="SSF51621">
    <property type="entry name" value="Phosphoenolpyruvate/pyruvate domain"/>
    <property type="match status" value="1"/>
</dbReference>
<dbReference type="GO" id="GO:0016829">
    <property type="term" value="F:lyase activity"/>
    <property type="evidence" value="ECO:0007669"/>
    <property type="project" value="UniProtKB-KW"/>
</dbReference>
<dbReference type="InterPro" id="IPR005000">
    <property type="entry name" value="Aldolase/citrate-lyase_domain"/>
</dbReference>
<evidence type="ECO:0000256" key="3">
    <source>
        <dbReference type="ARBA" id="ARBA00022842"/>
    </source>
</evidence>
<feature type="domain" description="HpcH/HpaI aldolase/citrate lyase" evidence="4">
    <location>
        <begin position="23"/>
        <end position="227"/>
    </location>
</feature>
<protein>
    <submittedName>
        <fullName evidence="5">CoA ester lyase</fullName>
    </submittedName>
</protein>
<gene>
    <name evidence="5" type="ORF">GCM10023203_31070</name>
</gene>
<dbReference type="InterPro" id="IPR011206">
    <property type="entry name" value="Citrate_lyase_beta/mcl1/mcl2"/>
</dbReference>
<dbReference type="Pfam" id="PF03328">
    <property type="entry name" value="HpcH_HpaI"/>
    <property type="match status" value="1"/>
</dbReference>
<dbReference type="PANTHER" id="PTHR32308">
    <property type="entry name" value="LYASE BETA SUBUNIT, PUTATIVE (AFU_ORTHOLOGUE AFUA_4G13030)-RELATED"/>
    <property type="match status" value="1"/>
</dbReference>
<dbReference type="Proteomes" id="UP001500457">
    <property type="component" value="Unassembled WGS sequence"/>
</dbReference>
<dbReference type="InterPro" id="IPR040442">
    <property type="entry name" value="Pyrv_kinase-like_dom_sf"/>
</dbReference>
<evidence type="ECO:0000256" key="2">
    <source>
        <dbReference type="ARBA" id="ARBA00022723"/>
    </source>
</evidence>
<evidence type="ECO:0000313" key="5">
    <source>
        <dbReference type="EMBL" id="GAA4878332.1"/>
    </source>
</evidence>
<dbReference type="Gene3D" id="3.20.20.60">
    <property type="entry name" value="Phosphoenolpyruvate-binding domains"/>
    <property type="match status" value="1"/>
</dbReference>
<dbReference type="InterPro" id="IPR015813">
    <property type="entry name" value="Pyrv/PenolPyrv_kinase-like_dom"/>
</dbReference>
<sequence>MHLPAHGSDAPAADGTGPVRVPRSLLFVPGARPDMVAKVPRWAPDAVAVDLEDAVAAADKESAREATVRAVGELAGGDTLVLVRVNGPTTPWYADDVAAVAGSAAHGVVLPKLESPEQLADLRARLDLPVVGGLESAKGIARCRELVSGLLAAYFGAEDYIASVGGRRTPGSLEVLHARSEVVLAGALGGVGLLDQAVVAAHDAEAFRADAAAGRDLGYDGKICIHPSQVALAHEAFTPTDDEVAHARLVIEAGKSGVGVVDGEMVDDVHLRMASAVLARAGLDA</sequence>
<dbReference type="EMBL" id="BAABHQ010000007">
    <property type="protein sequence ID" value="GAA4878332.1"/>
    <property type="molecule type" value="Genomic_DNA"/>
</dbReference>
<comment type="caution">
    <text evidence="5">The sequence shown here is derived from an EMBL/GenBank/DDBJ whole genome shotgun (WGS) entry which is preliminary data.</text>
</comment>
<dbReference type="PANTHER" id="PTHR32308:SF0">
    <property type="entry name" value="HPCH_HPAI ALDOLASE_CITRATE LYASE DOMAIN-CONTAINING PROTEIN"/>
    <property type="match status" value="1"/>
</dbReference>
<evidence type="ECO:0000259" key="4">
    <source>
        <dbReference type="Pfam" id="PF03328"/>
    </source>
</evidence>
<evidence type="ECO:0000256" key="1">
    <source>
        <dbReference type="ARBA" id="ARBA00001946"/>
    </source>
</evidence>
<keyword evidence="6" id="KW-1185">Reference proteome</keyword>
<name>A0ABP9EQC0_9PSEU</name>
<comment type="cofactor">
    <cofactor evidence="1">
        <name>Mg(2+)</name>
        <dbReference type="ChEBI" id="CHEBI:18420"/>
    </cofactor>
</comment>
<dbReference type="PIRSF" id="PIRSF015582">
    <property type="entry name" value="Cit_lyase_B"/>
    <property type="match status" value="1"/>
</dbReference>
<keyword evidence="3" id="KW-0460">Magnesium</keyword>
<proteinExistence type="predicted"/>
<keyword evidence="5" id="KW-0456">Lyase</keyword>